<protein>
    <submittedName>
        <fullName evidence="1">Uncharacterized protein</fullName>
    </submittedName>
</protein>
<reference evidence="1" key="1">
    <citation type="journal article" date="2021" name="Proc. Natl. Acad. Sci. U.S.A.">
        <title>A Catalog of Tens of Thousands of Viruses from Human Metagenomes Reveals Hidden Associations with Chronic Diseases.</title>
        <authorList>
            <person name="Tisza M.J."/>
            <person name="Buck C.B."/>
        </authorList>
    </citation>
    <scope>NUCLEOTIDE SEQUENCE</scope>
    <source>
        <strain evidence="1">CtmYS12</strain>
    </source>
</reference>
<dbReference type="EMBL" id="BK015347">
    <property type="protein sequence ID" value="DAE02602.1"/>
    <property type="molecule type" value="Genomic_DNA"/>
</dbReference>
<sequence>MNIKKKEAKKMIKLLDDKARYALQNMMFAIEHKLPIESQFRGEAKAYLDLRDELMRGLKK</sequence>
<accession>A0A8S5P6I2</accession>
<evidence type="ECO:0000313" key="1">
    <source>
        <dbReference type="EMBL" id="DAE02602.1"/>
    </source>
</evidence>
<proteinExistence type="predicted"/>
<name>A0A8S5P6I2_9CAUD</name>
<organism evidence="1">
    <name type="scientific">Siphoviridae sp. ctmYS12</name>
    <dbReference type="NCBI Taxonomy" id="2825652"/>
    <lineage>
        <taxon>Viruses</taxon>
        <taxon>Duplodnaviria</taxon>
        <taxon>Heunggongvirae</taxon>
        <taxon>Uroviricota</taxon>
        <taxon>Caudoviricetes</taxon>
    </lineage>
</organism>